<evidence type="ECO:0000313" key="1">
    <source>
        <dbReference type="EMBL" id="KAK8017360.1"/>
    </source>
</evidence>
<evidence type="ECO:0000313" key="2">
    <source>
        <dbReference type="Proteomes" id="UP001444661"/>
    </source>
</evidence>
<gene>
    <name evidence="1" type="ORF">PG993_013686</name>
</gene>
<accession>A0ABR1RSF2</accession>
<proteinExistence type="predicted"/>
<reference evidence="1 2" key="1">
    <citation type="submission" date="2023-01" db="EMBL/GenBank/DDBJ databases">
        <title>Analysis of 21 Apiospora genomes using comparative genomics revels a genus with tremendous synthesis potential of carbohydrate active enzymes and secondary metabolites.</title>
        <authorList>
            <person name="Sorensen T."/>
        </authorList>
    </citation>
    <scope>NUCLEOTIDE SEQUENCE [LARGE SCALE GENOMIC DNA]</scope>
    <source>
        <strain evidence="1 2">CBS 33761</strain>
    </source>
</reference>
<keyword evidence="2" id="KW-1185">Reference proteome</keyword>
<dbReference type="Proteomes" id="UP001444661">
    <property type="component" value="Unassembled WGS sequence"/>
</dbReference>
<sequence>MVSLEDIKAMKIPNWDAGCKVSLYAGSRLCSGRLVYEKYKEVAEMGRLVDNDWTCVIDLNGKGITSAEYNCSD</sequence>
<dbReference type="EMBL" id="JAQQWK010000013">
    <property type="protein sequence ID" value="KAK8017360.1"/>
    <property type="molecule type" value="Genomic_DNA"/>
</dbReference>
<organism evidence="1 2">
    <name type="scientific">Apiospora rasikravindrae</name>
    <dbReference type="NCBI Taxonomy" id="990691"/>
    <lineage>
        <taxon>Eukaryota</taxon>
        <taxon>Fungi</taxon>
        <taxon>Dikarya</taxon>
        <taxon>Ascomycota</taxon>
        <taxon>Pezizomycotina</taxon>
        <taxon>Sordariomycetes</taxon>
        <taxon>Xylariomycetidae</taxon>
        <taxon>Amphisphaeriales</taxon>
        <taxon>Apiosporaceae</taxon>
        <taxon>Apiospora</taxon>
    </lineage>
</organism>
<name>A0ABR1RSF2_9PEZI</name>
<protein>
    <submittedName>
        <fullName evidence="1">Uncharacterized protein</fullName>
    </submittedName>
</protein>
<comment type="caution">
    <text evidence="1">The sequence shown here is derived from an EMBL/GenBank/DDBJ whole genome shotgun (WGS) entry which is preliminary data.</text>
</comment>